<feature type="transmembrane region" description="Helical" evidence="1">
    <location>
        <begin position="31"/>
        <end position="52"/>
    </location>
</feature>
<sequence length="117" mass="11637">MLNIAILVFAIGAVGGLVLANSVLRGKLAPWGLSLLHAALGATGLVLTGMVVLGGGDYATGVVPIALLILVVAALAGFYLASVHLRQATPAKGAVVAHASVAVIGFLLLVCGAFHFI</sequence>
<accession>A0ABT0RBU5</accession>
<keyword evidence="3" id="KW-1185">Reference proteome</keyword>
<reference evidence="2" key="1">
    <citation type="submission" date="2022-05" db="EMBL/GenBank/DDBJ databases">
        <authorList>
            <person name="Jo J.-H."/>
            <person name="Im W.-T."/>
        </authorList>
    </citation>
    <scope>NUCLEOTIDE SEQUENCE</scope>
    <source>
        <strain evidence="2">RG327</strain>
    </source>
</reference>
<dbReference type="RefSeq" id="WP_249866726.1">
    <property type="nucleotide sequence ID" value="NZ_JAMGBC010000001.1"/>
</dbReference>
<keyword evidence="1" id="KW-0472">Membrane</keyword>
<feature type="transmembrane region" description="Helical" evidence="1">
    <location>
        <begin position="6"/>
        <end position="24"/>
    </location>
</feature>
<evidence type="ECO:0000313" key="3">
    <source>
        <dbReference type="Proteomes" id="UP001165343"/>
    </source>
</evidence>
<evidence type="ECO:0000313" key="2">
    <source>
        <dbReference type="EMBL" id="MCL6677730.1"/>
    </source>
</evidence>
<dbReference type="Proteomes" id="UP001165343">
    <property type="component" value="Unassembled WGS sequence"/>
</dbReference>
<feature type="transmembrane region" description="Helical" evidence="1">
    <location>
        <begin position="93"/>
        <end position="116"/>
    </location>
</feature>
<keyword evidence="1" id="KW-0812">Transmembrane</keyword>
<comment type="caution">
    <text evidence="2">The sequence shown here is derived from an EMBL/GenBank/DDBJ whole genome shotgun (WGS) entry which is preliminary data.</text>
</comment>
<evidence type="ECO:0000256" key="1">
    <source>
        <dbReference type="SAM" id="Phobius"/>
    </source>
</evidence>
<protein>
    <submittedName>
        <fullName evidence="2">Uncharacterized protein</fullName>
    </submittedName>
</protein>
<feature type="transmembrane region" description="Helical" evidence="1">
    <location>
        <begin position="58"/>
        <end position="81"/>
    </location>
</feature>
<gene>
    <name evidence="2" type="ORF">LZ519_00120</name>
</gene>
<dbReference type="EMBL" id="JAMGBC010000001">
    <property type="protein sequence ID" value="MCL6677730.1"/>
    <property type="molecule type" value="Genomic_DNA"/>
</dbReference>
<keyword evidence="1" id="KW-1133">Transmembrane helix</keyword>
<organism evidence="2 3">
    <name type="scientific">Sphingomonas anseongensis</name>
    <dbReference type="NCBI Taxonomy" id="2908207"/>
    <lineage>
        <taxon>Bacteria</taxon>
        <taxon>Pseudomonadati</taxon>
        <taxon>Pseudomonadota</taxon>
        <taxon>Alphaproteobacteria</taxon>
        <taxon>Sphingomonadales</taxon>
        <taxon>Sphingomonadaceae</taxon>
        <taxon>Sphingomonas</taxon>
    </lineage>
</organism>
<proteinExistence type="predicted"/>
<name>A0ABT0RBU5_9SPHN</name>